<dbReference type="EMBL" id="DXFQ01000143">
    <property type="protein sequence ID" value="HIX20468.1"/>
    <property type="molecule type" value="Genomic_DNA"/>
</dbReference>
<sequence length="244" mass="27292">MLTTAALACFCPCELSAAVSEAANSARNAAQEYGSAVRNCDLVWALDNMYPPLRRTLADRLASRDPKQEASNARRIMGIERESDEAARVRMQQADRALVEQYRKMGEQMKAQGFVVERYSVGTPYSEYVVAHSTGMVRPVLKDRTGATRADALQADADRSRIVVLPITLVVRVPAASGRMQRMERRSYIYAIRDEVVSGVNMRGTELNRWYFVDSNTQVNTLRTYFPNLPLDIAVPPTGDRLLP</sequence>
<gene>
    <name evidence="2" type="ORF">H9862_07715</name>
</gene>
<evidence type="ECO:0000313" key="2">
    <source>
        <dbReference type="EMBL" id="HIX20468.1"/>
    </source>
</evidence>
<reference evidence="2" key="1">
    <citation type="journal article" date="2021" name="PeerJ">
        <title>Extensive microbial diversity within the chicken gut microbiome revealed by metagenomics and culture.</title>
        <authorList>
            <person name="Gilroy R."/>
            <person name="Ravi A."/>
            <person name="Getino M."/>
            <person name="Pursley I."/>
            <person name="Horton D.L."/>
            <person name="Alikhan N.F."/>
            <person name="Baker D."/>
            <person name="Gharbi K."/>
            <person name="Hall N."/>
            <person name="Watson M."/>
            <person name="Adriaenssens E.M."/>
            <person name="Foster-Nyarko E."/>
            <person name="Jarju S."/>
            <person name="Secka A."/>
            <person name="Antonio M."/>
            <person name="Oren A."/>
            <person name="Chaudhuri R.R."/>
            <person name="La Ragione R."/>
            <person name="Hildebrand F."/>
            <person name="Pallen M.J."/>
        </authorList>
    </citation>
    <scope>NUCLEOTIDE SEQUENCE</scope>
    <source>
        <strain evidence="2">14975</strain>
    </source>
</reference>
<name>A0A9D2AII6_9BACT</name>
<dbReference type="AlphaFoldDB" id="A0A9D2AII6"/>
<dbReference type="Proteomes" id="UP000823964">
    <property type="component" value="Unassembled WGS sequence"/>
</dbReference>
<feature type="signal peptide" evidence="1">
    <location>
        <begin position="1"/>
        <end position="17"/>
    </location>
</feature>
<accession>A0A9D2AII6</accession>
<evidence type="ECO:0000256" key="1">
    <source>
        <dbReference type="SAM" id="SignalP"/>
    </source>
</evidence>
<comment type="caution">
    <text evidence="2">The sequence shown here is derived from an EMBL/GenBank/DDBJ whole genome shotgun (WGS) entry which is preliminary data.</text>
</comment>
<organism evidence="2 3">
    <name type="scientific">Candidatus Akkermansia intestinigallinarum</name>
    <dbReference type="NCBI Taxonomy" id="2838431"/>
    <lineage>
        <taxon>Bacteria</taxon>
        <taxon>Pseudomonadati</taxon>
        <taxon>Verrucomicrobiota</taxon>
        <taxon>Verrucomicrobiia</taxon>
        <taxon>Verrucomicrobiales</taxon>
        <taxon>Akkermansiaceae</taxon>
        <taxon>Akkermansia</taxon>
    </lineage>
</organism>
<keyword evidence="1" id="KW-0732">Signal</keyword>
<feature type="chain" id="PRO_5039499246" evidence="1">
    <location>
        <begin position="18"/>
        <end position="244"/>
    </location>
</feature>
<evidence type="ECO:0000313" key="3">
    <source>
        <dbReference type="Proteomes" id="UP000823964"/>
    </source>
</evidence>
<proteinExistence type="predicted"/>
<reference evidence="2" key="2">
    <citation type="submission" date="2021-04" db="EMBL/GenBank/DDBJ databases">
        <authorList>
            <person name="Gilroy R."/>
        </authorList>
    </citation>
    <scope>NUCLEOTIDE SEQUENCE</scope>
    <source>
        <strain evidence="2">14975</strain>
    </source>
</reference>
<protein>
    <submittedName>
        <fullName evidence="2">Uncharacterized protein</fullName>
    </submittedName>
</protein>